<dbReference type="Proteomes" id="UP001218188">
    <property type="component" value="Unassembled WGS sequence"/>
</dbReference>
<reference evidence="2" key="1">
    <citation type="submission" date="2023-03" db="EMBL/GenBank/DDBJ databases">
        <title>Massive genome expansion in bonnet fungi (Mycena s.s.) driven by repeated elements and novel gene families across ecological guilds.</title>
        <authorList>
            <consortium name="Lawrence Berkeley National Laboratory"/>
            <person name="Harder C.B."/>
            <person name="Miyauchi S."/>
            <person name="Viragh M."/>
            <person name="Kuo A."/>
            <person name="Thoen E."/>
            <person name="Andreopoulos B."/>
            <person name="Lu D."/>
            <person name="Skrede I."/>
            <person name="Drula E."/>
            <person name="Henrissat B."/>
            <person name="Morin E."/>
            <person name="Kohler A."/>
            <person name="Barry K."/>
            <person name="LaButti K."/>
            <person name="Morin E."/>
            <person name="Salamov A."/>
            <person name="Lipzen A."/>
            <person name="Mereny Z."/>
            <person name="Hegedus B."/>
            <person name="Baldrian P."/>
            <person name="Stursova M."/>
            <person name="Weitz H."/>
            <person name="Taylor A."/>
            <person name="Grigoriev I.V."/>
            <person name="Nagy L.G."/>
            <person name="Martin F."/>
            <person name="Kauserud H."/>
        </authorList>
    </citation>
    <scope>NUCLEOTIDE SEQUENCE</scope>
    <source>
        <strain evidence="2">CBHHK200</strain>
    </source>
</reference>
<feature type="compositionally biased region" description="Polar residues" evidence="1">
    <location>
        <begin position="13"/>
        <end position="22"/>
    </location>
</feature>
<feature type="region of interest" description="Disordered" evidence="1">
    <location>
        <begin position="1"/>
        <end position="147"/>
    </location>
</feature>
<sequence length="420" mass="45156">MQSELLHRGRFAPSSSTSTQLQMPEGYPAHPASPASDSQSSSSESGSDDDPSSDESSSTDQEGGGWQDVVSVFSSRHRAAPSSSSALAGASIPIQNPASSSTANATSSASPTVAPVPPLPTFTNIYDDPDSDDDDEPPSDLATPEKIAYYRARNQKLKVQRSLAREQRDSAASHAILAGELIRTLKGQLNAKKSKAHGTSGRIVHTESRIITTTEGRAAAATQKEARDQRDAAAVKRQEKKDDAAAASRARRADLTAARMTFTGTFKQQKLGELQDLAWALGLEEKGTKGVLLERIQGHFALPANAALQGDKRYVALFGKRKRTDDTSDSDEPVAGPSTISSQRSPQRRRLDEVGNFSSPRRPLVAPHPAPSTQAAVHAPPHYPFPPPLPPRFYPPHYPFPLPPYMQPIAPTIFYTPPSQ</sequence>
<accession>A0AAD6SEI0</accession>
<feature type="compositionally biased region" description="Acidic residues" evidence="1">
    <location>
        <begin position="127"/>
        <end position="138"/>
    </location>
</feature>
<organism evidence="2 3">
    <name type="scientific">Mycena alexandri</name>
    <dbReference type="NCBI Taxonomy" id="1745969"/>
    <lineage>
        <taxon>Eukaryota</taxon>
        <taxon>Fungi</taxon>
        <taxon>Dikarya</taxon>
        <taxon>Basidiomycota</taxon>
        <taxon>Agaricomycotina</taxon>
        <taxon>Agaricomycetes</taxon>
        <taxon>Agaricomycetidae</taxon>
        <taxon>Agaricales</taxon>
        <taxon>Marasmiineae</taxon>
        <taxon>Mycenaceae</taxon>
        <taxon>Mycena</taxon>
    </lineage>
</organism>
<feature type="compositionally biased region" description="Basic and acidic residues" evidence="1">
    <location>
        <begin position="224"/>
        <end position="244"/>
    </location>
</feature>
<comment type="caution">
    <text evidence="2">The sequence shown here is derived from an EMBL/GenBank/DDBJ whole genome shotgun (WGS) entry which is preliminary data.</text>
</comment>
<dbReference type="EMBL" id="JARJCM010000137">
    <property type="protein sequence ID" value="KAJ7026494.1"/>
    <property type="molecule type" value="Genomic_DNA"/>
</dbReference>
<evidence type="ECO:0000313" key="2">
    <source>
        <dbReference type="EMBL" id="KAJ7026494.1"/>
    </source>
</evidence>
<keyword evidence="3" id="KW-1185">Reference proteome</keyword>
<dbReference type="AlphaFoldDB" id="A0AAD6SEI0"/>
<gene>
    <name evidence="2" type="ORF">C8F04DRAFT_1238600</name>
</gene>
<proteinExistence type="predicted"/>
<feature type="compositionally biased region" description="Low complexity" evidence="1">
    <location>
        <begin position="32"/>
        <end position="45"/>
    </location>
</feature>
<protein>
    <recommendedName>
        <fullName evidence="4">SAP domain-containing protein</fullName>
    </recommendedName>
</protein>
<evidence type="ECO:0000313" key="3">
    <source>
        <dbReference type="Proteomes" id="UP001218188"/>
    </source>
</evidence>
<feature type="region of interest" description="Disordered" evidence="1">
    <location>
        <begin position="322"/>
        <end position="388"/>
    </location>
</feature>
<evidence type="ECO:0008006" key="4">
    <source>
        <dbReference type="Google" id="ProtNLM"/>
    </source>
</evidence>
<evidence type="ECO:0000256" key="1">
    <source>
        <dbReference type="SAM" id="MobiDB-lite"/>
    </source>
</evidence>
<name>A0AAD6SEI0_9AGAR</name>
<feature type="region of interest" description="Disordered" evidence="1">
    <location>
        <begin position="214"/>
        <end position="251"/>
    </location>
</feature>
<feature type="compositionally biased region" description="Low complexity" evidence="1">
    <location>
        <begin position="80"/>
        <end position="113"/>
    </location>
</feature>